<keyword evidence="1" id="KW-0813">Transport</keyword>
<dbReference type="GO" id="GO:1902388">
    <property type="term" value="F:ceramide 1-phosphate transfer activity"/>
    <property type="evidence" value="ECO:0007669"/>
    <property type="project" value="TreeGrafter"/>
</dbReference>
<sequence length="529" mass="56795">MTLAFLTPGPRGSSKRENDDMCGLLRPAACGALEGTGSTALVSCFEQAQRDTAAISKLAWHAAWFAAESRCLNSGWRAEKHRAAWVAVQRELSSFLGATTARAIGQLTLSASWHAANTRRLVLTHASRDAAAMDAATAAVAAASDADVALAVRRVATHAAWHAANVRTWLWRDAARDFSAYEQASVSLAFHLEQWLLTLMPAHNEDSRAETASHATHASLASLICSSVCFEVRRMLPFRKLWSAPAAPLRVEDFKRADVQRGSCTAATLSSVSESSLSVSSGSVAADEGIVNGASSEAKGVNPESSASDLAAEDCLLDGVTQSWRLVELEAQALGALHPSPLQTPTAPFLVAAFETVAILETLGGAVAPFCADIRRSVDKLRQAAAALSVVTMEQMVDVDLQRGDADADAGTAQEGSSTLALIWLDRSLRMIAEMIRQLSINPKISFRECILRGYNTALRRHHSKLAQRLIGAGIWGAPSRKHFISLLSADAAHVEAMLAQLRLCFVPVVKRLHAFLVLRNLETRDAFD</sequence>
<evidence type="ECO:0000313" key="3">
    <source>
        <dbReference type="EMBL" id="CAE0769749.1"/>
    </source>
</evidence>
<dbReference type="GO" id="GO:1902387">
    <property type="term" value="F:ceramide 1-phosphate binding"/>
    <property type="evidence" value="ECO:0007669"/>
    <property type="project" value="TreeGrafter"/>
</dbReference>
<protein>
    <recommendedName>
        <fullName evidence="2">Glycolipid transfer protein domain-containing protein</fullName>
    </recommendedName>
</protein>
<accession>A0A7S4BLE4</accession>
<dbReference type="PANTHER" id="PTHR10219:SF25">
    <property type="entry name" value="PLECKSTRIN HOMOLOGY DOMAIN-CONTAINING FAMILY A MEMBER 8"/>
    <property type="match status" value="1"/>
</dbReference>
<gene>
    <name evidence="3" type="ORF">PCAR00345_LOCUS22361</name>
</gene>
<evidence type="ECO:0000259" key="2">
    <source>
        <dbReference type="Pfam" id="PF08718"/>
    </source>
</evidence>
<dbReference type="EMBL" id="HBIZ01035112">
    <property type="protein sequence ID" value="CAE0769749.1"/>
    <property type="molecule type" value="Transcribed_RNA"/>
</dbReference>
<feature type="domain" description="Glycolipid transfer protein" evidence="2">
    <location>
        <begin position="345"/>
        <end position="489"/>
    </location>
</feature>
<reference evidence="3" key="1">
    <citation type="submission" date="2021-01" db="EMBL/GenBank/DDBJ databases">
        <authorList>
            <person name="Corre E."/>
            <person name="Pelletier E."/>
            <person name="Niang G."/>
            <person name="Scheremetjew M."/>
            <person name="Finn R."/>
            <person name="Kale V."/>
            <person name="Holt S."/>
            <person name="Cochrane G."/>
            <person name="Meng A."/>
            <person name="Brown T."/>
            <person name="Cohen L."/>
        </authorList>
    </citation>
    <scope>NUCLEOTIDE SEQUENCE</scope>
    <source>
        <strain evidence="3">CCMP645</strain>
    </source>
</reference>
<dbReference type="InterPro" id="IPR014830">
    <property type="entry name" value="Glycolipid_transfer_prot_dom"/>
</dbReference>
<proteinExistence type="predicted"/>
<dbReference type="Gene3D" id="1.10.3520.10">
    <property type="entry name" value="Glycolipid transfer protein"/>
    <property type="match status" value="1"/>
</dbReference>
<dbReference type="GO" id="GO:0005829">
    <property type="term" value="C:cytosol"/>
    <property type="evidence" value="ECO:0007669"/>
    <property type="project" value="TreeGrafter"/>
</dbReference>
<evidence type="ECO:0000256" key="1">
    <source>
        <dbReference type="ARBA" id="ARBA00022448"/>
    </source>
</evidence>
<dbReference type="GO" id="GO:0016020">
    <property type="term" value="C:membrane"/>
    <property type="evidence" value="ECO:0007669"/>
    <property type="project" value="TreeGrafter"/>
</dbReference>
<dbReference type="InterPro" id="IPR036497">
    <property type="entry name" value="GLTP_sf"/>
</dbReference>
<dbReference type="AlphaFoldDB" id="A0A7S4BLE4"/>
<dbReference type="SUPFAM" id="SSF110004">
    <property type="entry name" value="Glycolipid transfer protein, GLTP"/>
    <property type="match status" value="1"/>
</dbReference>
<name>A0A7S4BLE4_CHRCT</name>
<dbReference type="Pfam" id="PF08718">
    <property type="entry name" value="GLTP"/>
    <property type="match status" value="1"/>
</dbReference>
<organism evidence="3">
    <name type="scientific">Chrysotila carterae</name>
    <name type="common">Marine alga</name>
    <name type="synonym">Syracosphaera carterae</name>
    <dbReference type="NCBI Taxonomy" id="13221"/>
    <lineage>
        <taxon>Eukaryota</taxon>
        <taxon>Haptista</taxon>
        <taxon>Haptophyta</taxon>
        <taxon>Prymnesiophyceae</taxon>
        <taxon>Isochrysidales</taxon>
        <taxon>Isochrysidaceae</taxon>
        <taxon>Chrysotila</taxon>
    </lineage>
</organism>
<dbReference type="PANTHER" id="PTHR10219">
    <property type="entry name" value="GLYCOLIPID TRANSFER PROTEIN-RELATED"/>
    <property type="match status" value="1"/>
</dbReference>